<dbReference type="Pfam" id="PF25596">
    <property type="entry name" value="CPSase_L_D1"/>
    <property type="match status" value="2"/>
</dbReference>
<feature type="binding site" evidence="16">
    <location>
        <position position="711"/>
    </location>
    <ligand>
        <name>ATP</name>
        <dbReference type="ChEBI" id="CHEBI:30616"/>
        <label>2</label>
    </ligand>
</feature>
<dbReference type="GO" id="GO:0005737">
    <property type="term" value="C:cytoplasm"/>
    <property type="evidence" value="ECO:0007669"/>
    <property type="project" value="TreeGrafter"/>
</dbReference>
<feature type="binding site" evidence="16">
    <location>
        <position position="298"/>
    </location>
    <ligand>
        <name>Mg(2+)</name>
        <dbReference type="ChEBI" id="CHEBI:18420"/>
        <label>2</label>
    </ligand>
</feature>
<dbReference type="EMBL" id="BJWI01000017">
    <property type="protein sequence ID" value="GEM01822.1"/>
    <property type="molecule type" value="Genomic_DNA"/>
</dbReference>
<dbReference type="Gene3D" id="3.30.1490.20">
    <property type="entry name" value="ATP-grasp fold, A domain"/>
    <property type="match status" value="1"/>
</dbReference>
<evidence type="ECO:0000259" key="17">
    <source>
        <dbReference type="PROSITE" id="PS50975"/>
    </source>
</evidence>
<evidence type="ECO:0000256" key="15">
    <source>
        <dbReference type="ARBA" id="ARBA00048816"/>
    </source>
</evidence>
<proteinExistence type="inferred from homology"/>
<feature type="binding site" evidence="16">
    <location>
        <position position="843"/>
    </location>
    <ligand>
        <name>Mg(2+)</name>
        <dbReference type="ChEBI" id="CHEBI:18420"/>
        <label>4</label>
    </ligand>
</feature>
<evidence type="ECO:0000256" key="13">
    <source>
        <dbReference type="ARBA" id="ARBA00023211"/>
    </source>
</evidence>
<keyword evidence="10 16" id="KW-0067">ATP-binding</keyword>
<evidence type="ECO:0000256" key="11">
    <source>
        <dbReference type="ARBA" id="ARBA00022842"/>
    </source>
</evidence>
<keyword evidence="7" id="KW-0479">Metal-binding</keyword>
<evidence type="ECO:0000256" key="3">
    <source>
        <dbReference type="ARBA" id="ARBA00009799"/>
    </source>
</evidence>
<feature type="binding site" evidence="16">
    <location>
        <position position="843"/>
    </location>
    <ligand>
        <name>Mn(2+)</name>
        <dbReference type="ChEBI" id="CHEBI:29035"/>
        <label>4</label>
    </ligand>
</feature>
<evidence type="ECO:0000313" key="19">
    <source>
        <dbReference type="EMBL" id="SFP46287.1"/>
    </source>
</evidence>
<dbReference type="PROSITE" id="PS50975">
    <property type="entry name" value="ATP_GRASP"/>
    <property type="match status" value="2"/>
</dbReference>
<feature type="binding site" evidence="16">
    <location>
        <position position="169"/>
    </location>
    <ligand>
        <name>ATP</name>
        <dbReference type="ChEBI" id="CHEBI:30616"/>
        <label>1</label>
    </ligand>
</feature>
<dbReference type="AlphaFoldDB" id="A0A1I5QJL7"/>
<dbReference type="GO" id="GO:0005524">
    <property type="term" value="F:ATP binding"/>
    <property type="evidence" value="ECO:0007669"/>
    <property type="project" value="UniProtKB-UniRule"/>
</dbReference>
<organism evidence="19 20">
    <name type="scientific">Halolactibacillus halophilus</name>
    <dbReference type="NCBI Taxonomy" id="306540"/>
    <lineage>
        <taxon>Bacteria</taxon>
        <taxon>Bacillati</taxon>
        <taxon>Bacillota</taxon>
        <taxon>Bacilli</taxon>
        <taxon>Bacillales</taxon>
        <taxon>Bacillaceae</taxon>
        <taxon>Halolactibacillus</taxon>
    </lineage>
</organism>
<feature type="binding site" evidence="16">
    <location>
        <position position="827"/>
    </location>
    <ligand>
        <name>Mn(2+)</name>
        <dbReference type="ChEBI" id="CHEBI:29035"/>
        <label>3</label>
    </ligand>
</feature>
<dbReference type="PRINTS" id="PR00098">
    <property type="entry name" value="CPSASE"/>
</dbReference>
<dbReference type="FunFam" id="1.10.1030.10:FF:000002">
    <property type="entry name" value="Carbamoyl-phosphate synthase large chain"/>
    <property type="match status" value="1"/>
</dbReference>
<dbReference type="PANTHER" id="PTHR11405">
    <property type="entry name" value="CARBAMOYLTRANSFERASE FAMILY MEMBER"/>
    <property type="match status" value="1"/>
</dbReference>
<evidence type="ECO:0000256" key="16">
    <source>
        <dbReference type="HAMAP-Rule" id="MF_01210"/>
    </source>
</evidence>
<evidence type="ECO:0000256" key="14">
    <source>
        <dbReference type="ARBA" id="ARBA00047359"/>
    </source>
</evidence>
<comment type="domain">
    <text evidence="16">The large subunit is composed of 2 ATP-grasp domains that are involved in binding the 2 ATP molecules needed for carbamoyl phosphate synthesis. The N-terminal ATP-grasp domain (referred to as the carboxyphosphate synthetic component) catalyzes the ATP-dependent phosphorylation of hydrogencarbonate to carboxyphosphate and the subsequent nucleophilic attack by ammonia to form a carbamate intermediate. The C-terminal ATP-grasp domain (referred to as the carbamoyl phosphate synthetic component) then catalyzes the phosphorylation of carbamate with the second ATP to form the end product carbamoyl phosphate. The reactive and unstable enzyme intermediates are sequentially channeled from one active site to the next through the interior of the protein over a distance of at least 96 A.</text>
</comment>
<dbReference type="SUPFAM" id="SSF48108">
    <property type="entry name" value="Carbamoyl phosphate synthetase, large subunit connection domain"/>
    <property type="match status" value="1"/>
</dbReference>
<dbReference type="Proteomes" id="UP000242243">
    <property type="component" value="Unassembled WGS sequence"/>
</dbReference>
<reference evidence="19 20" key="1">
    <citation type="submission" date="2016-10" db="EMBL/GenBank/DDBJ databases">
        <authorList>
            <person name="de Groot N.N."/>
        </authorList>
    </citation>
    <scope>NUCLEOTIDE SEQUENCE [LARGE SCALE GENOMIC DNA]</scope>
    <source>
        <strain evidence="19 20">DSM 17073</strain>
    </source>
</reference>
<feature type="binding site" evidence="16">
    <location>
        <position position="787"/>
    </location>
    <ligand>
        <name>ATP</name>
        <dbReference type="ChEBI" id="CHEBI:30616"/>
        <label>2</label>
    </ligand>
</feature>
<dbReference type="NCBIfam" id="NF003671">
    <property type="entry name" value="PRK05294.1"/>
    <property type="match status" value="1"/>
</dbReference>
<comment type="pathway">
    <text evidence="16">Pyrimidine metabolism; UMP biosynthesis via de novo pathway; (S)-dihydroorotate from bicarbonate: step 1/3.</text>
</comment>
<evidence type="ECO:0000256" key="6">
    <source>
        <dbReference type="ARBA" id="ARBA00022605"/>
    </source>
</evidence>
<feature type="binding site" evidence="16">
    <location>
        <position position="827"/>
    </location>
    <ligand>
        <name>Mg(2+)</name>
        <dbReference type="ChEBI" id="CHEBI:18420"/>
        <label>3</label>
    </ligand>
</feature>
<keyword evidence="9 16" id="KW-0547">Nucleotide-binding</keyword>
<dbReference type="Pfam" id="PF02786">
    <property type="entry name" value="CPSase_L_D2"/>
    <property type="match status" value="2"/>
</dbReference>
<keyword evidence="8 16" id="KW-0677">Repeat</keyword>
<keyword evidence="4 16" id="KW-0055">Arginine biosynthesis</keyword>
<feature type="binding site" evidence="16">
    <location>
        <position position="210"/>
    </location>
    <ligand>
        <name>ATP</name>
        <dbReference type="ChEBI" id="CHEBI:30616"/>
        <label>1</label>
    </ligand>
</feature>
<comment type="function">
    <text evidence="16">Large subunit of the glutamine-dependent carbamoyl phosphate synthetase (CPSase). CPSase catalyzes the formation of carbamoyl phosphate from the ammonia moiety of glutamine, carbonate, and phosphate donated by ATP, constituting the first step of 2 biosynthetic pathways, one leading to arginine and/or urea and the other to pyrimidine nucleotides. The large subunit (synthetase) binds the substrates ammonia (free or transferred from glutamine from the small subunit), hydrogencarbonate and ATP and carries out an ATP-coupled ligase reaction, activating hydrogencarbonate by forming carboxy phosphate which reacts with ammonia to form carbamoyl phosphate.</text>
</comment>
<comment type="cofactor">
    <cofactor evidence="16">
        <name>Mg(2+)</name>
        <dbReference type="ChEBI" id="CHEBI:18420"/>
    </cofactor>
    <cofactor evidence="16">
        <name>Mn(2+)</name>
        <dbReference type="ChEBI" id="CHEBI:29035"/>
    </cofactor>
    <text evidence="16">Binds 4 Mg(2+) or Mn(2+) ions per subunit.</text>
</comment>
<dbReference type="RefSeq" id="WP_089832375.1">
    <property type="nucleotide sequence ID" value="NZ_BJWI01000017.1"/>
</dbReference>
<feature type="domain" description="ATP-grasp" evidence="17">
    <location>
        <begin position="675"/>
        <end position="870"/>
    </location>
</feature>
<feature type="binding site" evidence="16">
    <location>
        <position position="129"/>
    </location>
    <ligand>
        <name>ATP</name>
        <dbReference type="ChEBI" id="CHEBI:30616"/>
        <label>1</label>
    </ligand>
</feature>
<keyword evidence="12 16" id="KW-0665">Pyrimidine biosynthesis</keyword>
<comment type="similarity">
    <text evidence="3 16">Belongs to the CarB family.</text>
</comment>
<dbReference type="FunFam" id="3.30.470.20:FF:000001">
    <property type="entry name" value="Carbamoyl-phosphate synthase large chain"/>
    <property type="match status" value="1"/>
</dbReference>
<dbReference type="GO" id="GO:0046872">
    <property type="term" value="F:metal ion binding"/>
    <property type="evidence" value="ECO:0007669"/>
    <property type="project" value="UniProtKB-KW"/>
</dbReference>
<dbReference type="NCBIfam" id="NF009455">
    <property type="entry name" value="PRK12815.1"/>
    <property type="match status" value="1"/>
</dbReference>
<dbReference type="UniPathway" id="UPA00068">
    <property type="reaction ID" value="UER00171"/>
</dbReference>
<feature type="binding site" evidence="16">
    <location>
        <position position="841"/>
    </location>
    <ligand>
        <name>Mn(2+)</name>
        <dbReference type="ChEBI" id="CHEBI:29035"/>
        <label>4</label>
    </ligand>
</feature>
<dbReference type="OrthoDB" id="9804197at2"/>
<feature type="binding site" evidence="16">
    <location>
        <position position="784"/>
    </location>
    <ligand>
        <name>ATP</name>
        <dbReference type="ChEBI" id="CHEBI:30616"/>
        <label>2</label>
    </ligand>
</feature>
<feature type="domain" description="ATP-grasp" evidence="17">
    <location>
        <begin position="133"/>
        <end position="327"/>
    </location>
</feature>
<dbReference type="GO" id="GO:0006526">
    <property type="term" value="P:L-arginine biosynthetic process"/>
    <property type="evidence" value="ECO:0007669"/>
    <property type="project" value="UniProtKB-UniRule"/>
</dbReference>
<evidence type="ECO:0000256" key="2">
    <source>
        <dbReference type="ARBA" id="ARBA00005077"/>
    </source>
</evidence>
<feature type="binding site" evidence="16">
    <location>
        <position position="841"/>
    </location>
    <ligand>
        <name>Mg(2+)</name>
        <dbReference type="ChEBI" id="CHEBI:18420"/>
        <label>3</label>
    </ligand>
</feature>
<keyword evidence="11" id="KW-0460">Magnesium</keyword>
<feature type="binding site" evidence="16">
    <location>
        <position position="841"/>
    </location>
    <ligand>
        <name>ATP</name>
        <dbReference type="ChEBI" id="CHEBI:30616"/>
        <label>2</label>
    </ligand>
</feature>
<feature type="binding site" evidence="16">
    <location>
        <position position="300"/>
    </location>
    <ligand>
        <name>Mn(2+)</name>
        <dbReference type="ChEBI" id="CHEBI:29035"/>
        <label>2</label>
    </ligand>
</feature>
<dbReference type="Gene3D" id="3.30.470.20">
    <property type="entry name" value="ATP-grasp fold, B domain"/>
    <property type="match status" value="2"/>
</dbReference>
<keyword evidence="13" id="KW-0464">Manganese</keyword>
<dbReference type="UniPathway" id="UPA00070">
    <property type="reaction ID" value="UER00115"/>
</dbReference>
<feature type="binding site" evidence="16">
    <location>
        <position position="298"/>
    </location>
    <ligand>
        <name>Mn(2+)</name>
        <dbReference type="ChEBI" id="CHEBI:29035"/>
        <label>2</label>
    </ligand>
</feature>
<gene>
    <name evidence="16" type="primary">carB</name>
    <name evidence="18" type="synonym">carB1</name>
    <name evidence="18" type="ORF">HHA03_13540</name>
    <name evidence="19" type="ORF">SAMN05421839_12216</name>
</gene>
<dbReference type="STRING" id="306540.SAMN05421839_12216"/>
<feature type="binding site" evidence="16">
    <location>
        <position position="753"/>
    </location>
    <ligand>
        <name>ATP</name>
        <dbReference type="ChEBI" id="CHEBI:30616"/>
        <label>2</label>
    </ligand>
</feature>
<evidence type="ECO:0000256" key="10">
    <source>
        <dbReference type="ARBA" id="ARBA00022840"/>
    </source>
</evidence>
<dbReference type="Gene3D" id="1.10.1030.10">
    <property type="entry name" value="Carbamoyl-phosphate synthetase, large subunit oligomerisation domain"/>
    <property type="match status" value="1"/>
</dbReference>
<dbReference type="GO" id="GO:0044205">
    <property type="term" value="P:'de novo' UMP biosynthetic process"/>
    <property type="evidence" value="ECO:0007669"/>
    <property type="project" value="UniProtKB-UniRule"/>
</dbReference>
<feature type="binding site" evidence="16">
    <location>
        <position position="786"/>
    </location>
    <ligand>
        <name>ATP</name>
        <dbReference type="ChEBI" id="CHEBI:30616"/>
        <label>2</label>
    </ligand>
</feature>
<feature type="region of interest" description="Carboxyphosphate synthetic domain" evidence="16">
    <location>
        <begin position="1"/>
        <end position="401"/>
    </location>
</feature>
<dbReference type="InterPro" id="IPR006275">
    <property type="entry name" value="CPSase_lsu"/>
</dbReference>
<evidence type="ECO:0000256" key="5">
    <source>
        <dbReference type="ARBA" id="ARBA00022598"/>
    </source>
</evidence>
<evidence type="ECO:0000313" key="18">
    <source>
        <dbReference type="EMBL" id="GEM01822.1"/>
    </source>
</evidence>
<dbReference type="NCBIfam" id="TIGR01369">
    <property type="entry name" value="CPSaseII_lrg"/>
    <property type="match status" value="1"/>
</dbReference>
<feature type="binding site" evidence="16">
    <location>
        <position position="841"/>
    </location>
    <ligand>
        <name>Mg(2+)</name>
        <dbReference type="ChEBI" id="CHEBI:18420"/>
        <label>4</label>
    </ligand>
</feature>
<feature type="binding site" evidence="16">
    <location>
        <position position="284"/>
    </location>
    <ligand>
        <name>ATP</name>
        <dbReference type="ChEBI" id="CHEBI:30616"/>
        <label>1</label>
    </ligand>
</feature>
<sequence>MPKLEAIKKVLVIGSGPIVIGQAAEFDYAGTQACLALKEEGIEVVLVNNNPATIMTDENIADHIYMEPLTVESLVEIIKIERPDGLLPTLGGQTGLNLAAKLTEHGVLKDNNVTLLGTPLETIERGEDREQFKAMMEDLHEPVAMSQTVENSEDACQFADKIGYPVIVRPAYTLGGAGGGIADSKTELLTIVKNGLNQSPIHQVLIEQSVKGWKEIEYEVMRDDNDTAIIICNMENIDAVGVHTGDSIVVAPSQTLTDYQHQMLRDSSLKVIRALGVIGGCNIQFALNPLTNDYIIIEVNPRVSRSSALASKATGYPIARIAAKLSLGYRLDEVLNPITGDTYASFEPAIDYVALKLPRFAFDKFHQANRHLGTQMKATGEVMSLGRNFTAALTKAIRSMEINQVDFHRPALGACTEADLIEALENPTDERLFYVMEALTRGMSIDQLHHHTQITRYFLHEFKMLIDFEAKVSQYTLETVPTDILIQAKKYSLSEVTLARLLKTTVSVVHDYLSEHNLTASYKMVDTCAGEFEAKTPYFYSSWLEYDEVTPLNKQQKIVVLGSGPIRIGQGVEFDYCSVHAALSLKDQAIEAIVINNNPETVSTDYSTADHLYFEPLTAEDVEQIVLTEQADGVLIQFGGQTAVNLAENLHERGIKLIGTDINNIDVTEDRKQFYQLLDDLAIPHIPGTTVHSYEKAKETAKNFGYPVLLRPSYVIGGQGMVVLESDQALDQYLDQLLQTETSNKVFPLLLDRYIEGKEVEIDVICDGEDIVIPGIFEHVEKAGVHSGDSMAIFPAPHLTQQQEALIETYTKKLSKALDLKGLINIQFVLSEDEQTLYCLEVNPRASRTVPIASKVTGIDMVDLAVRTQLNQSLKQLHPTLGLQLKPAFYAVKMPIFSHTKLSDVDPLLQPEMRSTGEAIGLGDTVEAALQKAFGYKENQFMTIDEAGGIYVGLQDIDKALINQLAQVDGICYANDTVSEKLIYNGLTRVVSVTEQEATRLLDNGTIKCVADQQSAVIRLKALSEGVMVLSRNETLTAYLKARTQTPTLPKTIQSYRQMIQEEANV</sequence>
<evidence type="ECO:0000313" key="21">
    <source>
        <dbReference type="Proteomes" id="UP000321547"/>
    </source>
</evidence>
<feature type="binding site" evidence="16">
    <location>
        <position position="785"/>
    </location>
    <ligand>
        <name>ATP</name>
        <dbReference type="ChEBI" id="CHEBI:30616"/>
        <label>2</label>
    </ligand>
</feature>
<protein>
    <recommendedName>
        <fullName evidence="16">Carbamoyl phosphate synthase large chain</fullName>
        <ecNumber evidence="16">6.3.4.16</ecNumber>
        <ecNumber evidence="16">6.3.5.5</ecNumber>
    </recommendedName>
    <alternativeName>
        <fullName evidence="16">Carbamoyl phosphate synthetase ammonia chain</fullName>
    </alternativeName>
</protein>
<dbReference type="Pfam" id="PF02787">
    <property type="entry name" value="CPSase_L_D3"/>
    <property type="match status" value="1"/>
</dbReference>
<evidence type="ECO:0000313" key="20">
    <source>
        <dbReference type="Proteomes" id="UP000242243"/>
    </source>
</evidence>
<dbReference type="SUPFAM" id="SSF56059">
    <property type="entry name" value="Glutathione synthetase ATP-binding domain-like"/>
    <property type="match status" value="2"/>
</dbReference>
<evidence type="ECO:0000256" key="1">
    <source>
        <dbReference type="ARBA" id="ARBA00001936"/>
    </source>
</evidence>
<feature type="binding site" evidence="16">
    <location>
        <position position="176"/>
    </location>
    <ligand>
        <name>ATP</name>
        <dbReference type="ChEBI" id="CHEBI:30616"/>
        <label>1</label>
    </ligand>
</feature>
<feature type="binding site" evidence="16">
    <location>
        <position position="175"/>
    </location>
    <ligand>
        <name>ATP</name>
        <dbReference type="ChEBI" id="CHEBI:30616"/>
        <label>1</label>
    </ligand>
</feature>
<keyword evidence="21" id="KW-1185">Reference proteome</keyword>
<dbReference type="GO" id="GO:0004088">
    <property type="term" value="F:carbamoyl-phosphate synthase (glutamine-hydrolyzing) activity"/>
    <property type="evidence" value="ECO:0007669"/>
    <property type="project" value="UniProtKB-UniRule"/>
</dbReference>
<dbReference type="EC" id="6.3.5.5" evidence="16"/>
<keyword evidence="5 16" id="KW-0436">Ligase</keyword>
<feature type="binding site" evidence="16">
    <location>
        <position position="298"/>
    </location>
    <ligand>
        <name>Mg(2+)</name>
        <dbReference type="ChEBI" id="CHEBI:18420"/>
        <label>1</label>
    </ligand>
</feature>
<dbReference type="FunFam" id="3.30.470.20:FF:000026">
    <property type="entry name" value="Carbamoyl-phosphate synthase large chain"/>
    <property type="match status" value="1"/>
</dbReference>
<feature type="binding site" evidence="16">
    <location>
        <position position="759"/>
    </location>
    <ligand>
        <name>ATP</name>
        <dbReference type="ChEBI" id="CHEBI:30616"/>
        <label>2</label>
    </ligand>
</feature>
<dbReference type="EC" id="6.3.4.16" evidence="16"/>
<feature type="binding site" evidence="16">
    <location>
        <position position="242"/>
    </location>
    <ligand>
        <name>ATP</name>
        <dbReference type="ChEBI" id="CHEBI:30616"/>
        <label>1</label>
    </ligand>
</feature>
<feature type="binding site" evidence="16">
    <location>
        <position position="298"/>
    </location>
    <ligand>
        <name>ATP</name>
        <dbReference type="ChEBI" id="CHEBI:30616"/>
        <label>1</label>
    </ligand>
</feature>
<keyword evidence="6 16" id="KW-0028">Amino-acid biosynthesis</keyword>
<feature type="binding site" evidence="16">
    <location>
        <position position="243"/>
    </location>
    <ligand>
        <name>ATP</name>
        <dbReference type="ChEBI" id="CHEBI:30616"/>
        <label>1</label>
    </ligand>
</feature>
<dbReference type="HAMAP" id="MF_01210_B">
    <property type="entry name" value="CPSase_L_chain_B"/>
    <property type="match status" value="1"/>
</dbReference>
<dbReference type="PROSITE" id="PS00866">
    <property type="entry name" value="CPSASE_1"/>
    <property type="match status" value="2"/>
</dbReference>
<comment type="catalytic activity">
    <reaction evidence="14 16">
        <text>hydrogencarbonate + NH4(+) + 2 ATP = carbamoyl phosphate + 2 ADP + phosphate + 2 H(+)</text>
        <dbReference type="Rhea" id="RHEA:18029"/>
        <dbReference type="ChEBI" id="CHEBI:15378"/>
        <dbReference type="ChEBI" id="CHEBI:17544"/>
        <dbReference type="ChEBI" id="CHEBI:28938"/>
        <dbReference type="ChEBI" id="CHEBI:30616"/>
        <dbReference type="ChEBI" id="CHEBI:43474"/>
        <dbReference type="ChEBI" id="CHEBI:58228"/>
        <dbReference type="ChEBI" id="CHEBI:456216"/>
        <dbReference type="EC" id="6.3.4.16"/>
    </reaction>
</comment>
<feature type="binding site" evidence="16">
    <location>
        <position position="284"/>
    </location>
    <ligand>
        <name>Mn(2+)</name>
        <dbReference type="ChEBI" id="CHEBI:29035"/>
        <label>1</label>
    </ligand>
</feature>
<feature type="binding site" evidence="16">
    <location>
        <position position="215"/>
    </location>
    <ligand>
        <name>ATP</name>
        <dbReference type="ChEBI" id="CHEBI:30616"/>
        <label>1</label>
    </ligand>
</feature>
<dbReference type="InterPro" id="IPR011761">
    <property type="entry name" value="ATP-grasp"/>
</dbReference>
<feature type="binding site" evidence="16">
    <location>
        <position position="841"/>
    </location>
    <ligand>
        <name>Mn(2+)</name>
        <dbReference type="ChEBI" id="CHEBI:29035"/>
        <label>3</label>
    </ligand>
</feature>
<dbReference type="InterPro" id="IPR036897">
    <property type="entry name" value="CarbamoylP_synth_lsu_oligo_sf"/>
</dbReference>
<feature type="region of interest" description="Allosteric domain" evidence="16">
    <location>
        <begin position="939"/>
        <end position="1066"/>
    </location>
</feature>
<feature type="binding site" evidence="16">
    <location>
        <position position="755"/>
    </location>
    <ligand>
        <name>ATP</name>
        <dbReference type="ChEBI" id="CHEBI:30616"/>
        <label>2</label>
    </ligand>
</feature>
<dbReference type="GO" id="GO:0006541">
    <property type="term" value="P:glutamine metabolic process"/>
    <property type="evidence" value="ECO:0007669"/>
    <property type="project" value="TreeGrafter"/>
</dbReference>
<feature type="binding site" evidence="16">
    <location>
        <position position="241"/>
    </location>
    <ligand>
        <name>ATP</name>
        <dbReference type="ChEBI" id="CHEBI:30616"/>
        <label>1</label>
    </ligand>
</feature>
<comment type="pathway">
    <text evidence="2 16">Amino-acid biosynthesis; L-arginine biosynthesis; carbamoyl phosphate from bicarbonate: step 1/1.</text>
</comment>
<dbReference type="FunFam" id="3.40.50.20:FF:000001">
    <property type="entry name" value="Carbamoyl-phosphate synthase large chain"/>
    <property type="match status" value="2"/>
</dbReference>
<feature type="binding site" evidence="16">
    <location>
        <position position="298"/>
    </location>
    <ligand>
        <name>Mn(2+)</name>
        <dbReference type="ChEBI" id="CHEBI:29035"/>
        <label>1</label>
    </ligand>
</feature>
<evidence type="ECO:0000256" key="12">
    <source>
        <dbReference type="ARBA" id="ARBA00022975"/>
    </source>
</evidence>
<dbReference type="InterPro" id="IPR016185">
    <property type="entry name" value="PreATP-grasp_dom_sf"/>
</dbReference>
<dbReference type="PANTHER" id="PTHR11405:SF53">
    <property type="entry name" value="CARBAMOYL-PHOSPHATE SYNTHASE [AMMONIA], MITOCHONDRIAL"/>
    <property type="match status" value="1"/>
</dbReference>
<feature type="binding site" evidence="16">
    <location>
        <position position="284"/>
    </location>
    <ligand>
        <name>Mg(2+)</name>
        <dbReference type="ChEBI" id="CHEBI:18420"/>
        <label>1</label>
    </ligand>
</feature>
<dbReference type="Proteomes" id="UP000321547">
    <property type="component" value="Unassembled WGS sequence"/>
</dbReference>
<comment type="catalytic activity">
    <reaction evidence="15 16">
        <text>hydrogencarbonate + L-glutamine + 2 ATP + H2O = carbamoyl phosphate + L-glutamate + 2 ADP + phosphate + 2 H(+)</text>
        <dbReference type="Rhea" id="RHEA:18633"/>
        <dbReference type="ChEBI" id="CHEBI:15377"/>
        <dbReference type="ChEBI" id="CHEBI:15378"/>
        <dbReference type="ChEBI" id="CHEBI:17544"/>
        <dbReference type="ChEBI" id="CHEBI:29985"/>
        <dbReference type="ChEBI" id="CHEBI:30616"/>
        <dbReference type="ChEBI" id="CHEBI:43474"/>
        <dbReference type="ChEBI" id="CHEBI:58228"/>
        <dbReference type="ChEBI" id="CHEBI:58359"/>
        <dbReference type="ChEBI" id="CHEBI:456216"/>
        <dbReference type="EC" id="6.3.5.5"/>
    </reaction>
</comment>
<evidence type="ECO:0000256" key="4">
    <source>
        <dbReference type="ARBA" id="ARBA00022571"/>
    </source>
</evidence>
<dbReference type="EMBL" id="FOXC01000022">
    <property type="protein sequence ID" value="SFP46287.1"/>
    <property type="molecule type" value="Genomic_DNA"/>
</dbReference>
<evidence type="ECO:0000256" key="9">
    <source>
        <dbReference type="ARBA" id="ARBA00022741"/>
    </source>
</evidence>
<evidence type="ECO:0000256" key="7">
    <source>
        <dbReference type="ARBA" id="ARBA00022723"/>
    </source>
</evidence>
<name>A0A1I5QJL7_9BACI</name>
<comment type="cofactor">
    <cofactor evidence="1">
        <name>Mn(2+)</name>
        <dbReference type="ChEBI" id="CHEBI:29035"/>
    </cofactor>
</comment>
<feature type="binding site" evidence="16">
    <location>
        <position position="300"/>
    </location>
    <ligand>
        <name>Mg(2+)</name>
        <dbReference type="ChEBI" id="CHEBI:18420"/>
        <label>2</label>
    </ligand>
</feature>
<accession>A0A1I5QJL7</accession>
<dbReference type="InterPro" id="IPR005479">
    <property type="entry name" value="CPAse_ATP-bd"/>
</dbReference>
<evidence type="ECO:0000256" key="8">
    <source>
        <dbReference type="ARBA" id="ARBA00022737"/>
    </source>
</evidence>
<dbReference type="InterPro" id="IPR013815">
    <property type="entry name" value="ATP_grasp_subdomain_1"/>
</dbReference>
<dbReference type="SMART" id="SM01096">
    <property type="entry name" value="CPSase_L_D3"/>
    <property type="match status" value="1"/>
</dbReference>
<reference evidence="18 21" key="2">
    <citation type="submission" date="2019-07" db="EMBL/GenBank/DDBJ databases">
        <title>Whole genome shotgun sequence of Halolactibacillus halophilus NBRC 100868.</title>
        <authorList>
            <person name="Hosoyama A."/>
            <person name="Uohara A."/>
            <person name="Ohji S."/>
            <person name="Ichikawa N."/>
        </authorList>
    </citation>
    <scope>NUCLEOTIDE SEQUENCE [LARGE SCALE GENOMIC DNA]</scope>
    <source>
        <strain evidence="18 21">NBRC 100868</strain>
    </source>
</reference>
<comment type="caution">
    <text evidence="16">Lacks conserved residue(s) required for the propagation of feature annotation.</text>
</comment>
<dbReference type="PROSITE" id="PS00867">
    <property type="entry name" value="CPSASE_2"/>
    <property type="match status" value="1"/>
</dbReference>
<dbReference type="GO" id="GO:0004087">
    <property type="term" value="F:carbamoyl-phosphate synthase (ammonia) activity"/>
    <property type="evidence" value="ECO:0007669"/>
    <property type="project" value="UniProtKB-EC"/>
</dbReference>
<dbReference type="SMART" id="SM01209">
    <property type="entry name" value="GARS_A"/>
    <property type="match status" value="1"/>
</dbReference>
<dbReference type="InterPro" id="IPR058047">
    <property type="entry name" value="CPSase_preATP-grasp"/>
</dbReference>
<dbReference type="SUPFAM" id="SSF52440">
    <property type="entry name" value="PreATP-grasp domain"/>
    <property type="match status" value="2"/>
</dbReference>
<dbReference type="InterPro" id="IPR005483">
    <property type="entry name" value="CPSase_dom"/>
</dbReference>
<feature type="binding site" evidence="16">
    <location>
        <position position="208"/>
    </location>
    <ligand>
        <name>ATP</name>
        <dbReference type="ChEBI" id="CHEBI:30616"/>
        <label>1</label>
    </ligand>
</feature>
<dbReference type="InterPro" id="IPR005480">
    <property type="entry name" value="CPSase_lsu_oligo"/>
</dbReference>
<dbReference type="Gene3D" id="3.40.50.20">
    <property type="match status" value="2"/>
</dbReference>
<feature type="binding site" evidence="16">
    <location>
        <position position="827"/>
    </location>
    <ligand>
        <name>ATP</name>
        <dbReference type="ChEBI" id="CHEBI:30616"/>
        <label>2</label>
    </ligand>
</feature>
<comment type="subunit">
    <text evidence="16">Composed of two chains; the small (or glutamine) chain promotes the hydrolysis of glutamine to ammonia, which is used by the large (or ammonia) chain to synthesize carbamoyl phosphate. Tetramer of heterodimers (alpha,beta)4.</text>
</comment>